<dbReference type="InterPro" id="IPR003661">
    <property type="entry name" value="HisK_dim/P_dom"/>
</dbReference>
<dbReference type="Gene3D" id="6.10.340.10">
    <property type="match status" value="1"/>
</dbReference>
<feature type="transmembrane region" description="Helical" evidence="14">
    <location>
        <begin position="20"/>
        <end position="39"/>
    </location>
</feature>
<dbReference type="OrthoDB" id="9813151at2"/>
<dbReference type="Gene3D" id="1.10.287.130">
    <property type="match status" value="1"/>
</dbReference>
<evidence type="ECO:0000256" key="7">
    <source>
        <dbReference type="ARBA" id="ARBA00022741"/>
    </source>
</evidence>
<dbReference type="PROSITE" id="PS50885">
    <property type="entry name" value="HAMP"/>
    <property type="match status" value="1"/>
</dbReference>
<evidence type="ECO:0000313" key="18">
    <source>
        <dbReference type="EMBL" id="SDO51494.1"/>
    </source>
</evidence>
<dbReference type="PROSITE" id="PS50110">
    <property type="entry name" value="RESPONSE_REGULATORY"/>
    <property type="match status" value="1"/>
</dbReference>
<dbReference type="InterPro" id="IPR011006">
    <property type="entry name" value="CheY-like_superfamily"/>
</dbReference>
<feature type="coiled-coil region" evidence="13">
    <location>
        <begin position="252"/>
        <end position="300"/>
    </location>
</feature>
<dbReference type="Proteomes" id="UP000198778">
    <property type="component" value="Unassembled WGS sequence"/>
</dbReference>
<protein>
    <recommendedName>
        <fullName evidence="3">histidine kinase</fullName>
        <ecNumber evidence="3">2.7.13.3</ecNumber>
    </recommendedName>
</protein>
<dbReference type="Gene3D" id="3.30.450.20">
    <property type="entry name" value="PAS domain"/>
    <property type="match status" value="1"/>
</dbReference>
<keyword evidence="6" id="KW-0808">Transferase</keyword>
<dbReference type="EC" id="2.7.13.3" evidence="3"/>
<dbReference type="FunFam" id="3.30.565.10:FF:000006">
    <property type="entry name" value="Sensor histidine kinase WalK"/>
    <property type="match status" value="1"/>
</dbReference>
<keyword evidence="9" id="KW-0067">ATP-binding</keyword>
<feature type="domain" description="HAMP" evidence="17">
    <location>
        <begin position="212"/>
        <end position="264"/>
    </location>
</feature>
<sequence length="944" mass="108709">MKEGQKKKGSIRRDFIRRTILFISVIAAVALAVTIYIFIDQQQKMEEQENLSAQLEATNDVSDELNRLFYHSRAYFAYRQENDLASIDNVIERIEVAISNYRDRELEESEFMFIEELESFLIRYQSTILPTALSFVEENDYEGLQNYGVQGSTAQIDYLLNQADTLSDQAFEELQDGYAEAMTESNRNILLAMLLGALGFTAMIIGSLRMLNKLVEPIEELTLASDDLAEGKEMRLEGSNRNDEIGVLNLAFKNMVNTMQRNEEELTAQNEELHAQQEMLEDSLDEIQKEKMKIDRYSELNQTMSTKLEKEEFLTSIFQYINELYPSDKSILYMLEDEEYRAVGMTEENIQNWKNADKTEWIQRLRESSHVLIQRPGTQSERGVADEEVMVYDYYTSIKDTNDKIFAIFTSVKIGESYTEEEMEEIEAVMSHVGLGLERSVIYEEIARSRKLSQDILDNVNEAIQFVSAKGTTVQMNRSMSRFLQKTGDLERSEWEQSLLDKVEDPESLQDFFNEFLNNHYEGTKSRQFEMTEENIRKVIIAYGTTVYDEEEKLGTVFVYRDMTREYELDQMKSELVSTVSHELRTPLSSVLGFTELLLTKELKPERQKRYLSTIHKEAKRLTNLINDFLDLQRMEAGSQPYHMENTSLDELAMEIIYQFKNEKHEFSFIDETSSALVKADRERLQQVLTNLVSNAVKFSPEGGEITLHLRNEGEDIVVAIEDEGLGIPEASISTLFNKFQRIDQGDRKNIGGTGLGLAICREIIERHGGRIWVESVEEKGSTFSFRLPMQPHDDARPRVTLPEGHPDGASAVIVEDDASLALLLSEELKSHGFKVIHHLNPDHAYKDILRQQPSAVVVDLMLGDTVDGWDLVQRLKENAETQDIPIVISSALDRSDEKMRQYGIEKYLTKPYPPQDLSRTLLNFIQEYRSHKGDILFPAEEEI</sequence>
<organism evidence="18 19">
    <name type="scientific">Alkalicoccus daliensis</name>
    <dbReference type="NCBI Taxonomy" id="745820"/>
    <lineage>
        <taxon>Bacteria</taxon>
        <taxon>Bacillati</taxon>
        <taxon>Bacillota</taxon>
        <taxon>Bacilli</taxon>
        <taxon>Bacillales</taxon>
        <taxon>Bacillaceae</taxon>
        <taxon>Alkalicoccus</taxon>
    </lineage>
</organism>
<dbReference type="SMART" id="SM00388">
    <property type="entry name" value="HisKA"/>
    <property type="match status" value="1"/>
</dbReference>
<dbReference type="GO" id="GO:0005886">
    <property type="term" value="C:plasma membrane"/>
    <property type="evidence" value="ECO:0007669"/>
    <property type="project" value="UniProtKB-SubCell"/>
</dbReference>
<evidence type="ECO:0000256" key="4">
    <source>
        <dbReference type="ARBA" id="ARBA00022475"/>
    </source>
</evidence>
<dbReference type="AlphaFoldDB" id="A0A1H0K6I3"/>
<accession>A0A1H0K6I3</accession>
<dbReference type="PROSITE" id="PS50109">
    <property type="entry name" value="HIS_KIN"/>
    <property type="match status" value="1"/>
</dbReference>
<feature type="domain" description="Histidine kinase" evidence="15">
    <location>
        <begin position="579"/>
        <end position="792"/>
    </location>
</feature>
<dbReference type="Gene3D" id="3.40.50.2300">
    <property type="match status" value="1"/>
</dbReference>
<keyword evidence="4" id="KW-1003">Cell membrane</keyword>
<evidence type="ECO:0000256" key="3">
    <source>
        <dbReference type="ARBA" id="ARBA00012438"/>
    </source>
</evidence>
<proteinExistence type="predicted"/>
<evidence type="ECO:0000256" key="6">
    <source>
        <dbReference type="ARBA" id="ARBA00022679"/>
    </source>
</evidence>
<dbReference type="InterPro" id="IPR036097">
    <property type="entry name" value="HisK_dim/P_sf"/>
</dbReference>
<evidence type="ECO:0000259" key="17">
    <source>
        <dbReference type="PROSITE" id="PS50885"/>
    </source>
</evidence>
<comment type="subcellular location">
    <subcellularLocation>
        <location evidence="2">Cell membrane</location>
        <topology evidence="2">Multi-pass membrane protein</topology>
    </subcellularLocation>
</comment>
<feature type="modified residue" description="4-aspartylphosphate" evidence="12">
    <location>
        <position position="860"/>
    </location>
</feature>
<reference evidence="19" key="1">
    <citation type="submission" date="2016-10" db="EMBL/GenBank/DDBJ databases">
        <authorList>
            <person name="Varghese N."/>
            <person name="Submissions S."/>
        </authorList>
    </citation>
    <scope>NUCLEOTIDE SEQUENCE [LARGE SCALE GENOMIC DNA]</scope>
    <source>
        <strain evidence="19">CGMCC 1.10369</strain>
    </source>
</reference>
<evidence type="ECO:0000259" key="15">
    <source>
        <dbReference type="PROSITE" id="PS50109"/>
    </source>
</evidence>
<evidence type="ECO:0000256" key="12">
    <source>
        <dbReference type="PROSITE-ProRule" id="PRU00169"/>
    </source>
</evidence>
<dbReference type="CDD" id="cd00082">
    <property type="entry name" value="HisKA"/>
    <property type="match status" value="1"/>
</dbReference>
<keyword evidence="19" id="KW-1185">Reference proteome</keyword>
<evidence type="ECO:0000256" key="2">
    <source>
        <dbReference type="ARBA" id="ARBA00004651"/>
    </source>
</evidence>
<gene>
    <name evidence="18" type="ORF">SAMN04488053_11631</name>
</gene>
<evidence type="ECO:0000256" key="5">
    <source>
        <dbReference type="ARBA" id="ARBA00022553"/>
    </source>
</evidence>
<dbReference type="SUPFAM" id="SSF55874">
    <property type="entry name" value="ATPase domain of HSP90 chaperone/DNA topoisomerase II/histidine kinase"/>
    <property type="match status" value="1"/>
</dbReference>
<dbReference type="PANTHER" id="PTHR43547">
    <property type="entry name" value="TWO-COMPONENT HISTIDINE KINASE"/>
    <property type="match status" value="1"/>
</dbReference>
<keyword evidence="14" id="KW-1133">Transmembrane helix</keyword>
<dbReference type="InterPro" id="IPR036890">
    <property type="entry name" value="HATPase_C_sf"/>
</dbReference>
<keyword evidence="14" id="KW-0812">Transmembrane</keyword>
<evidence type="ECO:0000256" key="11">
    <source>
        <dbReference type="ARBA" id="ARBA00023136"/>
    </source>
</evidence>
<dbReference type="InterPro" id="IPR003660">
    <property type="entry name" value="HAMP_dom"/>
</dbReference>
<dbReference type="STRING" id="745820.SAMN04488053_11631"/>
<evidence type="ECO:0000256" key="9">
    <source>
        <dbReference type="ARBA" id="ARBA00022840"/>
    </source>
</evidence>
<dbReference type="Gene3D" id="3.30.565.10">
    <property type="entry name" value="Histidine kinase-like ATPase, C-terminal domain"/>
    <property type="match status" value="1"/>
</dbReference>
<dbReference type="SUPFAM" id="SSF52172">
    <property type="entry name" value="CheY-like"/>
    <property type="match status" value="1"/>
</dbReference>
<keyword evidence="10" id="KW-0902">Two-component regulatory system</keyword>
<feature type="domain" description="Response regulatory" evidence="16">
    <location>
        <begin position="811"/>
        <end position="926"/>
    </location>
</feature>
<dbReference type="InterPro" id="IPR003594">
    <property type="entry name" value="HATPase_dom"/>
</dbReference>
<dbReference type="Pfam" id="PF00072">
    <property type="entry name" value="Response_reg"/>
    <property type="match status" value="1"/>
</dbReference>
<dbReference type="InterPro" id="IPR005467">
    <property type="entry name" value="His_kinase_dom"/>
</dbReference>
<dbReference type="SUPFAM" id="SSF47384">
    <property type="entry name" value="Homodimeric domain of signal transducing histidine kinase"/>
    <property type="match status" value="1"/>
</dbReference>
<evidence type="ECO:0000256" key="8">
    <source>
        <dbReference type="ARBA" id="ARBA00022777"/>
    </source>
</evidence>
<dbReference type="InterPro" id="IPR004358">
    <property type="entry name" value="Sig_transdc_His_kin-like_C"/>
</dbReference>
<dbReference type="GO" id="GO:0000155">
    <property type="term" value="F:phosphorelay sensor kinase activity"/>
    <property type="evidence" value="ECO:0007669"/>
    <property type="project" value="InterPro"/>
</dbReference>
<dbReference type="SUPFAM" id="SSF55781">
    <property type="entry name" value="GAF domain-like"/>
    <property type="match status" value="1"/>
</dbReference>
<dbReference type="Pfam" id="PF00512">
    <property type="entry name" value="HisKA"/>
    <property type="match status" value="1"/>
</dbReference>
<keyword evidence="8" id="KW-0418">Kinase</keyword>
<evidence type="ECO:0000256" key="14">
    <source>
        <dbReference type="SAM" id="Phobius"/>
    </source>
</evidence>
<evidence type="ECO:0000313" key="19">
    <source>
        <dbReference type="Proteomes" id="UP000198778"/>
    </source>
</evidence>
<dbReference type="RefSeq" id="WP_090844079.1">
    <property type="nucleotide sequence ID" value="NZ_FNIL01000016.1"/>
</dbReference>
<dbReference type="CDD" id="cd16922">
    <property type="entry name" value="HATPase_EvgS-ArcB-TorS-like"/>
    <property type="match status" value="1"/>
</dbReference>
<dbReference type="PRINTS" id="PR00344">
    <property type="entry name" value="BCTRLSENSOR"/>
</dbReference>
<dbReference type="InterPro" id="IPR035965">
    <property type="entry name" value="PAS-like_dom_sf"/>
</dbReference>
<dbReference type="Pfam" id="PF02518">
    <property type="entry name" value="HATPase_c"/>
    <property type="match status" value="1"/>
</dbReference>
<dbReference type="SUPFAM" id="SSF55785">
    <property type="entry name" value="PYP-like sensor domain (PAS domain)"/>
    <property type="match status" value="1"/>
</dbReference>
<name>A0A1H0K6I3_9BACI</name>
<keyword evidence="7" id="KW-0547">Nucleotide-binding</keyword>
<dbReference type="SMART" id="SM00387">
    <property type="entry name" value="HATPase_c"/>
    <property type="match status" value="1"/>
</dbReference>
<dbReference type="EMBL" id="FNIL01000016">
    <property type="protein sequence ID" value="SDO51494.1"/>
    <property type="molecule type" value="Genomic_DNA"/>
</dbReference>
<dbReference type="PANTHER" id="PTHR43547:SF2">
    <property type="entry name" value="HYBRID SIGNAL TRANSDUCTION HISTIDINE KINASE C"/>
    <property type="match status" value="1"/>
</dbReference>
<dbReference type="SMART" id="SM00448">
    <property type="entry name" value="REC"/>
    <property type="match status" value="1"/>
</dbReference>
<evidence type="ECO:0000256" key="1">
    <source>
        <dbReference type="ARBA" id="ARBA00000085"/>
    </source>
</evidence>
<evidence type="ECO:0000259" key="16">
    <source>
        <dbReference type="PROSITE" id="PS50110"/>
    </source>
</evidence>
<dbReference type="GO" id="GO:0005524">
    <property type="term" value="F:ATP binding"/>
    <property type="evidence" value="ECO:0007669"/>
    <property type="project" value="UniProtKB-KW"/>
</dbReference>
<dbReference type="FunFam" id="1.10.287.130:FF:000001">
    <property type="entry name" value="Two-component sensor histidine kinase"/>
    <property type="match status" value="1"/>
</dbReference>
<dbReference type="CDD" id="cd06225">
    <property type="entry name" value="HAMP"/>
    <property type="match status" value="1"/>
</dbReference>
<keyword evidence="5 12" id="KW-0597">Phosphoprotein</keyword>
<evidence type="ECO:0000256" key="10">
    <source>
        <dbReference type="ARBA" id="ARBA00023012"/>
    </source>
</evidence>
<keyword evidence="13" id="KW-0175">Coiled coil</keyword>
<keyword evidence="11 14" id="KW-0472">Membrane</keyword>
<dbReference type="InterPro" id="IPR001789">
    <property type="entry name" value="Sig_transdc_resp-reg_receiver"/>
</dbReference>
<evidence type="ECO:0000256" key="13">
    <source>
        <dbReference type="SAM" id="Coils"/>
    </source>
</evidence>
<comment type="catalytic activity">
    <reaction evidence="1">
        <text>ATP + protein L-histidine = ADP + protein N-phospho-L-histidine.</text>
        <dbReference type="EC" id="2.7.13.3"/>
    </reaction>
</comment>